<keyword evidence="8" id="KW-0807">Transducer</keyword>
<dbReference type="GO" id="GO:0004930">
    <property type="term" value="F:G protein-coupled receptor activity"/>
    <property type="evidence" value="ECO:0007669"/>
    <property type="project" value="UniProtKB-KW"/>
</dbReference>
<feature type="transmembrane region" description="Helical" evidence="10">
    <location>
        <begin position="102"/>
        <end position="125"/>
    </location>
</feature>
<dbReference type="Pfam" id="PF00001">
    <property type="entry name" value="7tm_1"/>
    <property type="match status" value="1"/>
</dbReference>
<evidence type="ECO:0000256" key="10">
    <source>
        <dbReference type="SAM" id="Phobius"/>
    </source>
</evidence>
<comment type="subcellular location">
    <subcellularLocation>
        <location evidence="1">Membrane</location>
        <topology evidence="1">Multi-pass membrane protein</topology>
    </subcellularLocation>
</comment>
<evidence type="ECO:0000256" key="6">
    <source>
        <dbReference type="ARBA" id="ARBA00023136"/>
    </source>
</evidence>
<evidence type="ECO:0000256" key="8">
    <source>
        <dbReference type="ARBA" id="ARBA00023224"/>
    </source>
</evidence>
<keyword evidence="7" id="KW-0675">Receptor</keyword>
<organism evidence="12 13">
    <name type="scientific">Phyllotreta striolata</name>
    <name type="common">Striped flea beetle</name>
    <name type="synonym">Crioceris striolata</name>
    <dbReference type="NCBI Taxonomy" id="444603"/>
    <lineage>
        <taxon>Eukaryota</taxon>
        <taxon>Metazoa</taxon>
        <taxon>Ecdysozoa</taxon>
        <taxon>Arthropoda</taxon>
        <taxon>Hexapoda</taxon>
        <taxon>Insecta</taxon>
        <taxon>Pterygota</taxon>
        <taxon>Neoptera</taxon>
        <taxon>Endopterygota</taxon>
        <taxon>Coleoptera</taxon>
        <taxon>Polyphaga</taxon>
        <taxon>Cucujiformia</taxon>
        <taxon>Chrysomeloidea</taxon>
        <taxon>Chrysomelidae</taxon>
        <taxon>Galerucinae</taxon>
        <taxon>Alticini</taxon>
        <taxon>Phyllotreta</taxon>
    </lineage>
</organism>
<feature type="transmembrane region" description="Helical" evidence="10">
    <location>
        <begin position="146"/>
        <end position="168"/>
    </location>
</feature>
<feature type="transmembrane region" description="Helical" evidence="10">
    <location>
        <begin position="63"/>
        <end position="82"/>
    </location>
</feature>
<feature type="region of interest" description="Disordered" evidence="9">
    <location>
        <begin position="374"/>
        <end position="395"/>
    </location>
</feature>
<feature type="transmembrane region" description="Helical" evidence="10">
    <location>
        <begin position="26"/>
        <end position="51"/>
    </location>
</feature>
<evidence type="ECO:0000256" key="3">
    <source>
        <dbReference type="ARBA" id="ARBA00022692"/>
    </source>
</evidence>
<dbReference type="PRINTS" id="PR00237">
    <property type="entry name" value="GPCRRHODOPSN"/>
</dbReference>
<dbReference type="OrthoDB" id="5953793at2759"/>
<dbReference type="EMBL" id="OU900094">
    <property type="protein sequence ID" value="CAG9854548.1"/>
    <property type="molecule type" value="Genomic_DNA"/>
</dbReference>
<dbReference type="PROSITE" id="PS50262">
    <property type="entry name" value="G_PROTEIN_RECEP_F1_2"/>
    <property type="match status" value="1"/>
</dbReference>
<keyword evidence="4 10" id="KW-1133">Transmembrane helix</keyword>
<feature type="domain" description="G-protein coupled receptors family 1 profile" evidence="11">
    <location>
        <begin position="42"/>
        <end position="334"/>
    </location>
</feature>
<protein>
    <recommendedName>
        <fullName evidence="11">G-protein coupled receptors family 1 profile domain-containing protein</fullName>
    </recommendedName>
</protein>
<dbReference type="AlphaFoldDB" id="A0A9N9TAY8"/>
<dbReference type="InterPro" id="IPR000276">
    <property type="entry name" value="GPCR_Rhodpsn"/>
</dbReference>
<gene>
    <name evidence="12" type="ORF">PHYEVI_LOCUS1010</name>
</gene>
<dbReference type="InterPro" id="IPR017452">
    <property type="entry name" value="GPCR_Rhodpsn_7TM"/>
</dbReference>
<dbReference type="Gene3D" id="1.20.1070.10">
    <property type="entry name" value="Rhodopsin 7-helix transmembrane proteins"/>
    <property type="match status" value="1"/>
</dbReference>
<dbReference type="SUPFAM" id="SSF81321">
    <property type="entry name" value="Family A G protein-coupled receptor-like"/>
    <property type="match status" value="1"/>
</dbReference>
<accession>A0A9N9TAY8</accession>
<sequence>MDQANVSESMELSESMIIEGFAVNDYVLIVLYIPVFIAALIANVTVIAIVLKNRYMRRINNYFLVNLSVADLLVTLVCMPNAVWRAHTSIYDFGRYTCKISAYIECVSVGSSIFTITTMAMYRYLAITRPLYHGIYTYRSLNRCSTTLIITCLWFMSLVAFSPILWVYDVNVVNRNLTENVTINMCGEDWTKGPIPQRSMGILWFIFVFAIPGIIIIGAYSKMGQTLCSDTPLFDDECTYSYQRIKLLRSRKKVACILLLLAVVFAICWLPKHITNLIDDTVDSEPSEENFDQNLRQSREEVQLALDYKLKQIKIKRYLLLLGHLNSALNPIIYCMLSKKFRNYISKMFCGTPVQKEVTKATLIKLNTFRRQPNNLKTSTQTNDASNGVKTLSPP</sequence>
<keyword evidence="5" id="KW-0297">G-protein coupled receptor</keyword>
<dbReference type="CDD" id="cd14993">
    <property type="entry name" value="7tmA_CCKR-like"/>
    <property type="match status" value="1"/>
</dbReference>
<evidence type="ECO:0000256" key="7">
    <source>
        <dbReference type="ARBA" id="ARBA00023170"/>
    </source>
</evidence>
<evidence type="ECO:0000256" key="9">
    <source>
        <dbReference type="SAM" id="MobiDB-lite"/>
    </source>
</evidence>
<dbReference type="PANTHER" id="PTHR45695">
    <property type="entry name" value="LEUCOKININ RECEPTOR-RELATED"/>
    <property type="match status" value="1"/>
</dbReference>
<reference evidence="12" key="1">
    <citation type="submission" date="2022-01" db="EMBL/GenBank/DDBJ databases">
        <authorList>
            <person name="King R."/>
        </authorList>
    </citation>
    <scope>NUCLEOTIDE SEQUENCE</scope>
</reference>
<keyword evidence="13" id="KW-1185">Reference proteome</keyword>
<evidence type="ECO:0000256" key="5">
    <source>
        <dbReference type="ARBA" id="ARBA00023040"/>
    </source>
</evidence>
<evidence type="ECO:0000256" key="4">
    <source>
        <dbReference type="ARBA" id="ARBA00022989"/>
    </source>
</evidence>
<evidence type="ECO:0000313" key="13">
    <source>
        <dbReference type="Proteomes" id="UP001153712"/>
    </source>
</evidence>
<evidence type="ECO:0000313" key="12">
    <source>
        <dbReference type="EMBL" id="CAG9854548.1"/>
    </source>
</evidence>
<feature type="transmembrane region" description="Helical" evidence="10">
    <location>
        <begin position="202"/>
        <end position="220"/>
    </location>
</feature>
<dbReference type="PANTHER" id="PTHR45695:SF15">
    <property type="entry name" value="OPSIN RH2"/>
    <property type="match status" value="1"/>
</dbReference>
<keyword evidence="6 10" id="KW-0472">Membrane</keyword>
<feature type="transmembrane region" description="Helical" evidence="10">
    <location>
        <begin position="318"/>
        <end position="337"/>
    </location>
</feature>
<proteinExistence type="inferred from homology"/>
<evidence type="ECO:0000256" key="1">
    <source>
        <dbReference type="ARBA" id="ARBA00004141"/>
    </source>
</evidence>
<keyword evidence="3 10" id="KW-0812">Transmembrane</keyword>
<dbReference type="Proteomes" id="UP001153712">
    <property type="component" value="Chromosome 1"/>
</dbReference>
<dbReference type="GO" id="GO:0005886">
    <property type="term" value="C:plasma membrane"/>
    <property type="evidence" value="ECO:0007669"/>
    <property type="project" value="TreeGrafter"/>
</dbReference>
<comment type="similarity">
    <text evidence="2">Belongs to the G-protein coupled receptor 1 family.</text>
</comment>
<evidence type="ECO:0000259" key="11">
    <source>
        <dbReference type="PROSITE" id="PS50262"/>
    </source>
</evidence>
<evidence type="ECO:0000256" key="2">
    <source>
        <dbReference type="ARBA" id="ARBA00010663"/>
    </source>
</evidence>
<feature type="transmembrane region" description="Helical" evidence="10">
    <location>
        <begin position="254"/>
        <end position="274"/>
    </location>
</feature>
<name>A0A9N9TAY8_PHYSR</name>